<accession>A0A2P2PKP6</accession>
<dbReference type="EMBL" id="GGEC01074808">
    <property type="protein sequence ID" value="MBX55292.1"/>
    <property type="molecule type" value="Transcribed_RNA"/>
</dbReference>
<proteinExistence type="predicted"/>
<evidence type="ECO:0000313" key="1">
    <source>
        <dbReference type="EMBL" id="MBX55292.1"/>
    </source>
</evidence>
<protein>
    <submittedName>
        <fullName evidence="1">Uncharacterized protein</fullName>
    </submittedName>
</protein>
<name>A0A2P2PKP6_RHIMU</name>
<reference evidence="1" key="1">
    <citation type="submission" date="2018-02" db="EMBL/GenBank/DDBJ databases">
        <title>Rhizophora mucronata_Transcriptome.</title>
        <authorList>
            <person name="Meera S.P."/>
            <person name="Sreeshan A."/>
            <person name="Augustine A."/>
        </authorList>
    </citation>
    <scope>NUCLEOTIDE SEQUENCE</scope>
    <source>
        <tissue evidence="1">Leaf</tissue>
    </source>
</reference>
<organism evidence="1">
    <name type="scientific">Rhizophora mucronata</name>
    <name type="common">Asiatic mangrove</name>
    <dbReference type="NCBI Taxonomy" id="61149"/>
    <lineage>
        <taxon>Eukaryota</taxon>
        <taxon>Viridiplantae</taxon>
        <taxon>Streptophyta</taxon>
        <taxon>Embryophyta</taxon>
        <taxon>Tracheophyta</taxon>
        <taxon>Spermatophyta</taxon>
        <taxon>Magnoliopsida</taxon>
        <taxon>eudicotyledons</taxon>
        <taxon>Gunneridae</taxon>
        <taxon>Pentapetalae</taxon>
        <taxon>rosids</taxon>
        <taxon>fabids</taxon>
        <taxon>Malpighiales</taxon>
        <taxon>Rhizophoraceae</taxon>
        <taxon>Rhizophora</taxon>
    </lineage>
</organism>
<dbReference type="AlphaFoldDB" id="A0A2P2PKP6"/>
<sequence>MAIWCFYYVYICICLKKMPDGDFRHH</sequence>